<dbReference type="Proteomes" id="UP000663841">
    <property type="component" value="Unassembled WGS sequence"/>
</dbReference>
<dbReference type="SUPFAM" id="SSF51905">
    <property type="entry name" value="FAD/NAD(P)-binding domain"/>
    <property type="match status" value="1"/>
</dbReference>
<dbReference type="SUPFAM" id="SSF54373">
    <property type="entry name" value="FAD-linked reductases, C-terminal domain"/>
    <property type="match status" value="1"/>
</dbReference>
<dbReference type="GO" id="GO:0009063">
    <property type="term" value="P:amino acid catabolic process"/>
    <property type="evidence" value="ECO:0007669"/>
    <property type="project" value="TreeGrafter"/>
</dbReference>
<dbReference type="Gene3D" id="3.90.660.10">
    <property type="match status" value="1"/>
</dbReference>
<comment type="caution">
    <text evidence="2">The sequence shown here is derived from an EMBL/GenBank/DDBJ whole genome shotgun (WGS) entry which is preliminary data.</text>
</comment>
<dbReference type="PANTHER" id="PTHR10742">
    <property type="entry name" value="FLAVIN MONOAMINE OXIDASE"/>
    <property type="match status" value="1"/>
</dbReference>
<evidence type="ECO:0000259" key="1">
    <source>
        <dbReference type="Pfam" id="PF01593"/>
    </source>
</evidence>
<name>A0A8H3AY71_9AGAM</name>
<evidence type="ECO:0000313" key="3">
    <source>
        <dbReference type="Proteomes" id="UP000663841"/>
    </source>
</evidence>
<dbReference type="Gene3D" id="1.10.10.1620">
    <property type="match status" value="1"/>
</dbReference>
<dbReference type="AlphaFoldDB" id="A0A8H3AY71"/>
<dbReference type="InterPro" id="IPR036188">
    <property type="entry name" value="FAD/NAD-bd_sf"/>
</dbReference>
<dbReference type="GO" id="GO:0001716">
    <property type="term" value="F:L-amino-acid oxidase activity"/>
    <property type="evidence" value="ECO:0007669"/>
    <property type="project" value="TreeGrafter"/>
</dbReference>
<proteinExistence type="predicted"/>
<dbReference type="InterPro" id="IPR002937">
    <property type="entry name" value="Amino_oxidase"/>
</dbReference>
<dbReference type="Gene3D" id="3.50.50.60">
    <property type="entry name" value="FAD/NAD(P)-binding domain"/>
    <property type="match status" value="1"/>
</dbReference>
<feature type="domain" description="Amine oxidase" evidence="1">
    <location>
        <begin position="87"/>
        <end position="573"/>
    </location>
</feature>
<sequence length="652" mass="73844">MSPQEFKDVSFEVLQLHTQQIMEDYHKGFDPVLRQADEIQLTSYDKDHKLAVDPETVANKPSIIIPGHDPIDFLSKQRIAVIGGGVSGLLIAMKLGQVFKVDVYEASDHLGGRLYTHKFPDGGQWDYFDVGAMRFPRTTVMEPTFKLFEKLGFNAENGTLLEYQRSSPESWLYYNDIRVKRANASSEDFGARQSRGGNVPDEWVDKGMTDLMKNVYERFLDKLKENFRKGYEYLMKYDRHSTRSFMSEETLEAEGKYSKKERYPTSVINWLETRNFAPGWFDRAFSETILELLAFDDGSGNVKWYCVKDGSQRIVDAMEQKLKTDSTLSNNVTIHQSSRVVHVGYQAIAGRMDVHWKASSDQGSDGSRADYTYVALTVSPQCMRHIDLTTCRLDYSQKSSLLMLQPGPSIKVGMRFKTNWWKESPQNITGGQSSTDRPVRNVVYPSYGGGESKTLIASYCWTQDAVNLGCWMREDNTFDRQQLKDVILADLAAIHGIPLQDIQAQYEEMYPFDWTNNPNTKGAYALFGPGQFSSLLPNLSRSAAKGRLYFGGEAISTCHGWVAGSVDSADRVVLQIAIHIFLKWIRSWPLLGTFPWPWATTWTNSPKPAGQPPATDTKGAETEVLCTIFNSELALKQLAISKDLQEREFGKI</sequence>
<reference evidence="2" key="1">
    <citation type="submission" date="2021-01" db="EMBL/GenBank/DDBJ databases">
        <authorList>
            <person name="Kaushik A."/>
        </authorList>
    </citation>
    <scope>NUCLEOTIDE SEQUENCE</scope>
    <source>
        <strain evidence="2">AG3-T5</strain>
    </source>
</reference>
<organism evidence="2 3">
    <name type="scientific">Rhizoctonia solani</name>
    <dbReference type="NCBI Taxonomy" id="456999"/>
    <lineage>
        <taxon>Eukaryota</taxon>
        <taxon>Fungi</taxon>
        <taxon>Dikarya</taxon>
        <taxon>Basidiomycota</taxon>
        <taxon>Agaricomycotina</taxon>
        <taxon>Agaricomycetes</taxon>
        <taxon>Cantharellales</taxon>
        <taxon>Ceratobasidiaceae</taxon>
        <taxon>Rhizoctonia</taxon>
    </lineage>
</organism>
<dbReference type="PANTHER" id="PTHR10742:SF342">
    <property type="entry name" value="AMINE OXIDASE"/>
    <property type="match status" value="1"/>
</dbReference>
<accession>A0A8H3AY71</accession>
<dbReference type="InterPro" id="IPR050281">
    <property type="entry name" value="Flavin_monoamine_oxidase"/>
</dbReference>
<dbReference type="EMBL" id="CAJMWW010000101">
    <property type="protein sequence ID" value="CAE6443259.1"/>
    <property type="molecule type" value="Genomic_DNA"/>
</dbReference>
<dbReference type="Pfam" id="PF01593">
    <property type="entry name" value="Amino_oxidase"/>
    <property type="match status" value="1"/>
</dbReference>
<evidence type="ECO:0000313" key="2">
    <source>
        <dbReference type="EMBL" id="CAE6443259.1"/>
    </source>
</evidence>
<protein>
    <recommendedName>
        <fullName evidence="1">Amine oxidase domain-containing protein</fullName>
    </recommendedName>
</protein>
<gene>
    <name evidence="2" type="ORF">RDB_LOCUS104408</name>
</gene>